<organism evidence="3 4">
    <name type="scientific">Lineolata rhizophorae</name>
    <dbReference type="NCBI Taxonomy" id="578093"/>
    <lineage>
        <taxon>Eukaryota</taxon>
        <taxon>Fungi</taxon>
        <taxon>Dikarya</taxon>
        <taxon>Ascomycota</taxon>
        <taxon>Pezizomycotina</taxon>
        <taxon>Dothideomycetes</taxon>
        <taxon>Dothideomycetes incertae sedis</taxon>
        <taxon>Lineolatales</taxon>
        <taxon>Lineolataceae</taxon>
        <taxon>Lineolata</taxon>
    </lineage>
</organism>
<dbReference type="PANTHER" id="PTHR10900:SF125">
    <property type="entry name" value="FAS1 DOMAIN-CONTAINING PROTEIN YLR001C"/>
    <property type="match status" value="1"/>
</dbReference>
<feature type="non-terminal residue" evidence="3">
    <location>
        <position position="1"/>
    </location>
</feature>
<dbReference type="OrthoDB" id="7700931at2759"/>
<sequence>LPLAASLGAAFVIPDEQVLNELAVESEPDHDGIAPKLKGFVEHAAQDSLDALDQAFGEALSWARDEAEEAEQYLEHEALRGWFDEELLNSDDFDEDDNPPHHGTPPPHHKKPHKKPPHHKLPHHAHKFNLTIYELISKSNYTKKLSELVSEDSELVDILNSTSANITGFIPLDGAFKKIPPEGMDILKKHIKPIVLYHLLPEVYPAGRVLASHTLPTMLNVSSLGDKPQRIVKSLGLKGLTLNHYAKVIGVNFFGTNGVIHPLNKLLFPPFPLLPTINLVPTAFSTLSLGLERTGLDTTLNSSAHAGGTYFLPPNAAFKKLGPKINAFLFSPFGMKYLKALLEYHVVFNETLYSDAFYSSSSLGRDYPLLEDGRRTHGGYFHVDLPTLLHGKPLPVDVTRWGPFVKIKVNGFTKVSVMDAVLADGVAQIVPSVLIPPKPGAAAAAAERIKGEMSVE</sequence>
<evidence type="ECO:0000256" key="1">
    <source>
        <dbReference type="SAM" id="MobiDB-lite"/>
    </source>
</evidence>
<feature type="region of interest" description="Disordered" evidence="1">
    <location>
        <begin position="89"/>
        <end position="122"/>
    </location>
</feature>
<dbReference type="AlphaFoldDB" id="A0A6A6NP04"/>
<name>A0A6A6NP04_9PEZI</name>
<dbReference type="InterPro" id="IPR050904">
    <property type="entry name" value="Adhesion/Biosynth-related"/>
</dbReference>
<dbReference type="SMART" id="SM00554">
    <property type="entry name" value="FAS1"/>
    <property type="match status" value="2"/>
</dbReference>
<evidence type="ECO:0000259" key="2">
    <source>
        <dbReference type="PROSITE" id="PS50213"/>
    </source>
</evidence>
<keyword evidence="4" id="KW-1185">Reference proteome</keyword>
<dbReference type="InterPro" id="IPR036378">
    <property type="entry name" value="FAS1_dom_sf"/>
</dbReference>
<evidence type="ECO:0000313" key="3">
    <source>
        <dbReference type="EMBL" id="KAF2453409.1"/>
    </source>
</evidence>
<dbReference type="PROSITE" id="PS50213">
    <property type="entry name" value="FAS1"/>
    <property type="match status" value="2"/>
</dbReference>
<gene>
    <name evidence="3" type="ORF">BDY21DRAFT_262259</name>
</gene>
<feature type="compositionally biased region" description="Basic residues" evidence="1">
    <location>
        <begin position="107"/>
        <end position="122"/>
    </location>
</feature>
<accession>A0A6A6NP04</accession>
<dbReference type="SUPFAM" id="SSF82153">
    <property type="entry name" value="FAS1 domain"/>
    <property type="match status" value="2"/>
</dbReference>
<dbReference type="Gene3D" id="2.30.180.10">
    <property type="entry name" value="FAS1 domain"/>
    <property type="match status" value="2"/>
</dbReference>
<feature type="domain" description="FAS1" evidence="2">
    <location>
        <begin position="129"/>
        <end position="267"/>
    </location>
</feature>
<evidence type="ECO:0000313" key="4">
    <source>
        <dbReference type="Proteomes" id="UP000799766"/>
    </source>
</evidence>
<feature type="non-terminal residue" evidence="3">
    <location>
        <position position="456"/>
    </location>
</feature>
<dbReference type="PANTHER" id="PTHR10900">
    <property type="entry name" value="PERIOSTIN-RELATED"/>
    <property type="match status" value="1"/>
</dbReference>
<feature type="domain" description="FAS1" evidence="2">
    <location>
        <begin position="271"/>
        <end position="434"/>
    </location>
</feature>
<reference evidence="3" key="1">
    <citation type="journal article" date="2020" name="Stud. Mycol.">
        <title>101 Dothideomycetes genomes: a test case for predicting lifestyles and emergence of pathogens.</title>
        <authorList>
            <person name="Haridas S."/>
            <person name="Albert R."/>
            <person name="Binder M."/>
            <person name="Bloem J."/>
            <person name="Labutti K."/>
            <person name="Salamov A."/>
            <person name="Andreopoulos B."/>
            <person name="Baker S."/>
            <person name="Barry K."/>
            <person name="Bills G."/>
            <person name="Bluhm B."/>
            <person name="Cannon C."/>
            <person name="Castanera R."/>
            <person name="Culley D."/>
            <person name="Daum C."/>
            <person name="Ezra D."/>
            <person name="Gonzalez J."/>
            <person name="Henrissat B."/>
            <person name="Kuo A."/>
            <person name="Liang C."/>
            <person name="Lipzen A."/>
            <person name="Lutzoni F."/>
            <person name="Magnuson J."/>
            <person name="Mondo S."/>
            <person name="Nolan M."/>
            <person name="Ohm R."/>
            <person name="Pangilinan J."/>
            <person name="Park H.-J."/>
            <person name="Ramirez L."/>
            <person name="Alfaro M."/>
            <person name="Sun H."/>
            <person name="Tritt A."/>
            <person name="Yoshinaga Y."/>
            <person name="Zwiers L.-H."/>
            <person name="Turgeon B."/>
            <person name="Goodwin S."/>
            <person name="Spatafora J."/>
            <person name="Crous P."/>
            <person name="Grigoriev I."/>
        </authorList>
    </citation>
    <scope>NUCLEOTIDE SEQUENCE</scope>
    <source>
        <strain evidence="3">ATCC 16933</strain>
    </source>
</reference>
<dbReference type="InterPro" id="IPR000782">
    <property type="entry name" value="FAS1_domain"/>
</dbReference>
<dbReference type="Pfam" id="PF02469">
    <property type="entry name" value="Fasciclin"/>
    <property type="match status" value="2"/>
</dbReference>
<proteinExistence type="predicted"/>
<protein>
    <submittedName>
        <fullName evidence="3">FAS1 domain-containing protein</fullName>
    </submittedName>
</protein>
<dbReference type="EMBL" id="MU001697">
    <property type="protein sequence ID" value="KAF2453409.1"/>
    <property type="molecule type" value="Genomic_DNA"/>
</dbReference>
<dbReference type="Proteomes" id="UP000799766">
    <property type="component" value="Unassembled WGS sequence"/>
</dbReference>